<dbReference type="Proteomes" id="UP000607197">
    <property type="component" value="Unassembled WGS sequence"/>
</dbReference>
<comment type="similarity">
    <text evidence="1 8 9">Belongs to the NAD synthetase family.</text>
</comment>
<dbReference type="GO" id="GO:0046872">
    <property type="term" value="F:metal ion binding"/>
    <property type="evidence" value="ECO:0007669"/>
    <property type="project" value="UniProtKB-KW"/>
</dbReference>
<organism evidence="13 14">
    <name type="scientific">Halocalculus aciditolerans</name>
    <dbReference type="NCBI Taxonomy" id="1383812"/>
    <lineage>
        <taxon>Archaea</taxon>
        <taxon>Methanobacteriati</taxon>
        <taxon>Methanobacteriota</taxon>
        <taxon>Stenosarchaea group</taxon>
        <taxon>Halobacteria</taxon>
        <taxon>Halobacteriales</taxon>
        <taxon>Halobacteriaceae</taxon>
        <taxon>Halocalculus</taxon>
    </lineage>
</organism>
<reference evidence="13" key="1">
    <citation type="journal article" date="2014" name="Int. J. Syst. Evol. Microbiol.">
        <title>Complete genome sequence of Corynebacterium casei LMG S-19264T (=DSM 44701T), isolated from a smear-ripened cheese.</title>
        <authorList>
            <consortium name="US DOE Joint Genome Institute (JGI-PGF)"/>
            <person name="Walter F."/>
            <person name="Albersmeier A."/>
            <person name="Kalinowski J."/>
            <person name="Ruckert C."/>
        </authorList>
    </citation>
    <scope>NUCLEOTIDE SEQUENCE</scope>
    <source>
        <strain evidence="13">JCM 19596</strain>
    </source>
</reference>
<feature type="binding site" evidence="8">
    <location>
        <position position="174"/>
    </location>
    <ligand>
        <name>Mg(2+)</name>
        <dbReference type="ChEBI" id="CHEBI:18420"/>
    </ligand>
</feature>
<evidence type="ECO:0000256" key="9">
    <source>
        <dbReference type="RuleBase" id="RU003811"/>
    </source>
</evidence>
<feature type="binding site" description="in other chain" evidence="8">
    <location>
        <begin position="280"/>
        <end position="281"/>
    </location>
    <ligand>
        <name>deamido-NAD(+)</name>
        <dbReference type="ChEBI" id="CHEBI:58437"/>
        <note>ligand shared between two neighboring subunits</note>
    </ligand>
</feature>
<evidence type="ECO:0000256" key="10">
    <source>
        <dbReference type="RuleBase" id="RU003812"/>
    </source>
</evidence>
<dbReference type="UniPathway" id="UPA00253">
    <property type="reaction ID" value="UER00333"/>
</dbReference>
<comment type="catalytic activity">
    <reaction evidence="8 10">
        <text>deamido-NAD(+) + NH4(+) + ATP = AMP + diphosphate + NAD(+) + H(+)</text>
        <dbReference type="Rhea" id="RHEA:21188"/>
        <dbReference type="ChEBI" id="CHEBI:15378"/>
        <dbReference type="ChEBI" id="CHEBI:28938"/>
        <dbReference type="ChEBI" id="CHEBI:30616"/>
        <dbReference type="ChEBI" id="CHEBI:33019"/>
        <dbReference type="ChEBI" id="CHEBI:57540"/>
        <dbReference type="ChEBI" id="CHEBI:58437"/>
        <dbReference type="ChEBI" id="CHEBI:456215"/>
        <dbReference type="EC" id="6.3.1.5"/>
    </reaction>
</comment>
<comment type="caution">
    <text evidence="13">The sequence shown here is derived from an EMBL/GenBank/DDBJ whole genome shotgun (WGS) entry which is preliminary data.</text>
</comment>
<keyword evidence="6 8" id="KW-0460">Magnesium</keyword>
<dbReference type="Pfam" id="PF02540">
    <property type="entry name" value="NAD_synthase"/>
    <property type="match status" value="1"/>
</dbReference>
<dbReference type="InterPro" id="IPR014729">
    <property type="entry name" value="Rossmann-like_a/b/a_fold"/>
</dbReference>
<dbReference type="RefSeq" id="WP_188975454.1">
    <property type="nucleotide sequence ID" value="NZ_BMPG01000001.1"/>
</dbReference>
<feature type="binding site" evidence="8">
    <location>
        <position position="189"/>
    </location>
    <ligand>
        <name>deamido-NAD(+)</name>
        <dbReference type="ChEBI" id="CHEBI:58437"/>
        <note>ligand shared between two neighboring subunits</note>
    </ligand>
</feature>
<dbReference type="FunFam" id="3.40.50.620:FF:000106">
    <property type="entry name" value="Glutamine-dependent NAD(+) synthetase"/>
    <property type="match status" value="1"/>
</dbReference>
<evidence type="ECO:0000256" key="6">
    <source>
        <dbReference type="ARBA" id="ARBA00022842"/>
    </source>
</evidence>
<keyword evidence="3 8" id="KW-0479">Metal-binding</keyword>
<dbReference type="EC" id="6.3.1.5" evidence="8 10"/>
<dbReference type="GO" id="GO:0005524">
    <property type="term" value="F:ATP binding"/>
    <property type="evidence" value="ECO:0007669"/>
    <property type="project" value="UniProtKB-UniRule"/>
</dbReference>
<evidence type="ECO:0000259" key="12">
    <source>
        <dbReference type="Pfam" id="PF02540"/>
    </source>
</evidence>
<dbReference type="GO" id="GO:0005737">
    <property type="term" value="C:cytoplasm"/>
    <property type="evidence" value="ECO:0007669"/>
    <property type="project" value="InterPro"/>
</dbReference>
<proteinExistence type="inferred from homology"/>
<dbReference type="NCBIfam" id="TIGR00552">
    <property type="entry name" value="nadE"/>
    <property type="match status" value="1"/>
</dbReference>
<evidence type="ECO:0000313" key="13">
    <source>
        <dbReference type="EMBL" id="GGL49658.1"/>
    </source>
</evidence>
<feature type="binding site" evidence="8">
    <location>
        <position position="220"/>
    </location>
    <ligand>
        <name>ATP</name>
        <dbReference type="ChEBI" id="CHEBI:30616"/>
    </ligand>
</feature>
<dbReference type="OrthoDB" id="39312at2157"/>
<dbReference type="PANTHER" id="PTHR23090:SF9">
    <property type="entry name" value="GLUTAMINE-DEPENDENT NAD(+) SYNTHETASE"/>
    <property type="match status" value="1"/>
</dbReference>
<keyword evidence="5 8" id="KW-0067">ATP-binding</keyword>
<dbReference type="EMBL" id="BMPG01000001">
    <property type="protein sequence ID" value="GGL49658.1"/>
    <property type="molecule type" value="Genomic_DNA"/>
</dbReference>
<evidence type="ECO:0000256" key="7">
    <source>
        <dbReference type="ARBA" id="ARBA00023027"/>
    </source>
</evidence>
<evidence type="ECO:0000256" key="2">
    <source>
        <dbReference type="ARBA" id="ARBA00022598"/>
    </source>
</evidence>
<comment type="subunit">
    <text evidence="8">Homodimer.</text>
</comment>
<comment type="function">
    <text evidence="8">Catalyzes the ATP-dependent amidation of deamido-NAD to form NAD. Uses ammonia as a nitrogen source.</text>
</comment>
<feature type="binding site" evidence="8">
    <location>
        <begin position="65"/>
        <end position="72"/>
    </location>
    <ligand>
        <name>ATP</name>
        <dbReference type="ChEBI" id="CHEBI:30616"/>
    </ligand>
</feature>
<keyword evidence="14" id="KW-1185">Reference proteome</keyword>
<feature type="binding site" evidence="8">
    <location>
        <position position="71"/>
    </location>
    <ligand>
        <name>Mg(2+)</name>
        <dbReference type="ChEBI" id="CHEBI:18420"/>
    </ligand>
</feature>
<dbReference type="AlphaFoldDB" id="A0A830F827"/>
<feature type="binding site" evidence="8">
    <location>
        <position position="198"/>
    </location>
    <ligand>
        <name>ATP</name>
        <dbReference type="ChEBI" id="CHEBI:30616"/>
    </ligand>
</feature>
<sequence length="292" mass="31340">MTKDTETDPSAEPGQIETDPSVEPGQIEPVDLRFSEDELADVRDHLVSFIREQTDAAGVDEVVLGLSGGIDSSSTASLAVEALGAENVHGLVMPGAVSTEENMSDAEVLAEDLGISFDVVEINPFVNTLLDTFPEAEDDRLAVGNARARTRAVVNYLVANHQGAMVLGTGNRTEAAIGYFTKYGDGAVDCHPIGNLYKQQVRQLARDLGVREEFVTKTPTAGLWAGQTDEEEIGMDYDTLDAIIALHIDGHVPAEATARIADTTLENVEHVADLHAKSEHKRQVPPAPDPLF</sequence>
<dbReference type="GO" id="GO:0004359">
    <property type="term" value="F:glutaminase activity"/>
    <property type="evidence" value="ECO:0007669"/>
    <property type="project" value="InterPro"/>
</dbReference>
<dbReference type="GO" id="GO:0008795">
    <property type="term" value="F:NAD+ synthase activity"/>
    <property type="evidence" value="ECO:0007669"/>
    <property type="project" value="UniProtKB-UniRule"/>
</dbReference>
<evidence type="ECO:0000256" key="3">
    <source>
        <dbReference type="ARBA" id="ARBA00022723"/>
    </source>
</evidence>
<name>A0A830F827_9EURY</name>
<keyword evidence="4 8" id="KW-0547">Nucleotide-binding</keyword>
<evidence type="ECO:0000256" key="4">
    <source>
        <dbReference type="ARBA" id="ARBA00022741"/>
    </source>
</evidence>
<feature type="region of interest" description="Disordered" evidence="11">
    <location>
        <begin position="1"/>
        <end position="26"/>
    </location>
</feature>
<evidence type="ECO:0000313" key="14">
    <source>
        <dbReference type="Proteomes" id="UP000607197"/>
    </source>
</evidence>
<dbReference type="GO" id="GO:0003952">
    <property type="term" value="F:NAD+ synthase (glutamine-hydrolyzing) activity"/>
    <property type="evidence" value="ECO:0007669"/>
    <property type="project" value="InterPro"/>
</dbReference>
<dbReference type="Gene3D" id="3.40.50.620">
    <property type="entry name" value="HUPs"/>
    <property type="match status" value="1"/>
</dbReference>
<keyword evidence="2 8" id="KW-0436">Ligase</keyword>
<dbReference type="HAMAP" id="MF_00193">
    <property type="entry name" value="NadE_ammonia_dep"/>
    <property type="match status" value="1"/>
</dbReference>
<feature type="binding site" description="in other chain" evidence="8">
    <location>
        <position position="182"/>
    </location>
    <ligand>
        <name>deamido-NAD(+)</name>
        <dbReference type="ChEBI" id="CHEBI:58437"/>
        <note>ligand shared between two neighboring subunits</note>
    </ligand>
</feature>
<comment type="pathway">
    <text evidence="8">Cofactor biosynthesis; NAD(+) biosynthesis; NAD(+) from deamido-NAD(+) (ammonia route): step 1/1.</text>
</comment>
<feature type="binding site" evidence="8">
    <location>
        <position position="169"/>
    </location>
    <ligand>
        <name>ATP</name>
        <dbReference type="ChEBI" id="CHEBI:30616"/>
    </ligand>
</feature>
<evidence type="ECO:0000256" key="8">
    <source>
        <dbReference type="HAMAP-Rule" id="MF_00193"/>
    </source>
</evidence>
<dbReference type="NCBIfam" id="NF010587">
    <property type="entry name" value="PRK13980.1"/>
    <property type="match status" value="1"/>
</dbReference>
<feature type="binding site" description="in other chain" evidence="8">
    <location>
        <position position="149"/>
    </location>
    <ligand>
        <name>deamido-NAD(+)</name>
        <dbReference type="ChEBI" id="CHEBI:58437"/>
        <note>ligand shared between two neighboring subunits</note>
    </ligand>
</feature>
<evidence type="ECO:0000256" key="1">
    <source>
        <dbReference type="ARBA" id="ARBA00005859"/>
    </source>
</evidence>
<feature type="domain" description="NAD/GMP synthase" evidence="12">
    <location>
        <begin position="45"/>
        <end position="285"/>
    </location>
</feature>
<dbReference type="SUPFAM" id="SSF52402">
    <property type="entry name" value="Adenine nucleotide alpha hydrolases-like"/>
    <property type="match status" value="1"/>
</dbReference>
<dbReference type="InterPro" id="IPR022310">
    <property type="entry name" value="NAD/GMP_synthase"/>
</dbReference>
<keyword evidence="7 8" id="KW-0520">NAD</keyword>
<dbReference type="PANTHER" id="PTHR23090">
    <property type="entry name" value="NH 3 /GLUTAMINE-DEPENDENT NAD + SYNTHETASE"/>
    <property type="match status" value="1"/>
</dbReference>
<dbReference type="InterPro" id="IPR022926">
    <property type="entry name" value="NH(3)-dep_NAD(+)_synth"/>
</dbReference>
<dbReference type="GO" id="GO:0009435">
    <property type="term" value="P:NAD+ biosynthetic process"/>
    <property type="evidence" value="ECO:0007669"/>
    <property type="project" value="UniProtKB-UniRule"/>
</dbReference>
<evidence type="ECO:0000256" key="5">
    <source>
        <dbReference type="ARBA" id="ARBA00022840"/>
    </source>
</evidence>
<protein>
    <recommendedName>
        <fullName evidence="8 10">NH(3)-dependent NAD(+) synthetase</fullName>
        <ecNumber evidence="8 10">6.3.1.5</ecNumber>
    </recommendedName>
</protein>
<evidence type="ECO:0000256" key="11">
    <source>
        <dbReference type="SAM" id="MobiDB-lite"/>
    </source>
</evidence>
<gene>
    <name evidence="8" type="primary">nadE</name>
    <name evidence="13" type="ORF">GCM10009039_04740</name>
</gene>
<reference evidence="13" key="2">
    <citation type="submission" date="2020-09" db="EMBL/GenBank/DDBJ databases">
        <authorList>
            <person name="Sun Q."/>
            <person name="Ohkuma M."/>
        </authorList>
    </citation>
    <scope>NUCLEOTIDE SEQUENCE</scope>
    <source>
        <strain evidence="13">JCM 19596</strain>
    </source>
</reference>
<accession>A0A830F827</accession>
<dbReference type="CDD" id="cd00553">
    <property type="entry name" value="NAD_synthase"/>
    <property type="match status" value="1"/>
</dbReference>
<dbReference type="InterPro" id="IPR003694">
    <property type="entry name" value="NAD_synthase"/>
</dbReference>